<dbReference type="Pfam" id="PF14192">
    <property type="entry name" value="DUF4314"/>
    <property type="match status" value="1"/>
</dbReference>
<evidence type="ECO:0000313" key="3">
    <source>
        <dbReference type="Proteomes" id="UP000283765"/>
    </source>
</evidence>
<feature type="domain" description="DUF4314" evidence="1">
    <location>
        <begin position="11"/>
        <end position="74"/>
    </location>
</feature>
<organism evidence="2 3">
    <name type="scientific">Agathobacter rectalis</name>
    <dbReference type="NCBI Taxonomy" id="39491"/>
    <lineage>
        <taxon>Bacteria</taxon>
        <taxon>Bacillati</taxon>
        <taxon>Bacillota</taxon>
        <taxon>Clostridia</taxon>
        <taxon>Lachnospirales</taxon>
        <taxon>Lachnospiraceae</taxon>
        <taxon>Agathobacter</taxon>
    </lineage>
</organism>
<sequence length="86" mass="9790">MNEWERLSRQAKAIKQKYPKGTQVCLGHMEGEKDMPSGLKGTVSFADDIGQIHVKWENGRILALNTEVDSFQVVSRPKKERDGFSR</sequence>
<dbReference type="AlphaFoldDB" id="A0A412RKM1"/>
<accession>A0A412RKM1</accession>
<reference evidence="2 3" key="1">
    <citation type="submission" date="2018-08" db="EMBL/GenBank/DDBJ databases">
        <title>A genome reference for cultivated species of the human gut microbiota.</title>
        <authorList>
            <person name="Zou Y."/>
            <person name="Xue W."/>
            <person name="Luo G."/>
        </authorList>
    </citation>
    <scope>NUCLEOTIDE SEQUENCE [LARGE SCALE GENOMIC DNA]</scope>
    <source>
        <strain evidence="2 3">AF17-27</strain>
    </source>
</reference>
<dbReference type="Proteomes" id="UP000283765">
    <property type="component" value="Unassembled WGS sequence"/>
</dbReference>
<dbReference type="RefSeq" id="WP_117994189.1">
    <property type="nucleotide sequence ID" value="NZ_QRXR01000015.1"/>
</dbReference>
<dbReference type="InterPro" id="IPR025463">
    <property type="entry name" value="DUF4314"/>
</dbReference>
<name>A0A412RKM1_9FIRM</name>
<proteinExistence type="predicted"/>
<evidence type="ECO:0000259" key="1">
    <source>
        <dbReference type="Pfam" id="PF14192"/>
    </source>
</evidence>
<dbReference type="EMBL" id="QRXR01000015">
    <property type="protein sequence ID" value="RGU23069.1"/>
    <property type="molecule type" value="Genomic_DNA"/>
</dbReference>
<evidence type="ECO:0000313" key="2">
    <source>
        <dbReference type="EMBL" id="RGU23069.1"/>
    </source>
</evidence>
<protein>
    <submittedName>
        <fullName evidence="2">DUF4314 domain-containing protein</fullName>
    </submittedName>
</protein>
<comment type="caution">
    <text evidence="2">The sequence shown here is derived from an EMBL/GenBank/DDBJ whole genome shotgun (WGS) entry which is preliminary data.</text>
</comment>
<gene>
    <name evidence="2" type="ORF">DWW89_10180</name>
</gene>